<dbReference type="InterPro" id="IPR045664">
    <property type="entry name" value="DUF6387"/>
</dbReference>
<evidence type="ECO:0000313" key="2">
    <source>
        <dbReference type="Proteomes" id="UP001325479"/>
    </source>
</evidence>
<organism evidence="1 2">
    <name type="scientific">Paraburkholderia kururiensis</name>
    <dbReference type="NCBI Taxonomy" id="984307"/>
    <lineage>
        <taxon>Bacteria</taxon>
        <taxon>Pseudomonadati</taxon>
        <taxon>Pseudomonadota</taxon>
        <taxon>Betaproteobacteria</taxon>
        <taxon>Burkholderiales</taxon>
        <taxon>Burkholderiaceae</taxon>
        <taxon>Paraburkholderia</taxon>
    </lineage>
</organism>
<reference evidence="1 2" key="1">
    <citation type="submission" date="2023-12" db="EMBL/GenBank/DDBJ databases">
        <title>Genome sequencing and assembly of bacterial species from a model synthetic community.</title>
        <authorList>
            <person name="Hogle S.L."/>
        </authorList>
    </citation>
    <scope>NUCLEOTIDE SEQUENCE [LARGE SCALE GENOMIC DNA]</scope>
    <source>
        <strain evidence="1 2">HAMBI 2494</strain>
    </source>
</reference>
<accession>A0ABZ0WS99</accession>
<sequence length="291" mass="33595">MRSRNYARSNIPASFQIGRYSIVESFDIVDWTLNLEARGFLLHCTSSKHASDKGLKDFADSILNDPLITATVRQDIAPPMEFPTVTDFTVEDYFWCGEPDDRFQLYKEAFDKFRNNGKISDMDRTFLSKPTWLMFMECDLGYEENVAVNVNLHSSEDKIIRDFTNWLRKTRACLSISVPRKPVKLREFEEWSKYKVLPFLDLWLWSMVNGVRISHQDMGVALFPNDVDVSVSERIRKVVAPLARDVCAESFTDALRDQARYEIASGRLEKALPHKFANIGSNENGWVLVRS</sequence>
<name>A0ABZ0WS99_9BURK</name>
<dbReference type="RefSeq" id="WP_232833564.1">
    <property type="nucleotide sequence ID" value="NZ_CP139965.1"/>
</dbReference>
<protein>
    <submittedName>
        <fullName evidence="1">DUF6387 family protein</fullName>
    </submittedName>
</protein>
<keyword evidence="2" id="KW-1185">Reference proteome</keyword>
<gene>
    <name evidence="1" type="ORF">U0042_11650</name>
</gene>
<dbReference type="Proteomes" id="UP001325479">
    <property type="component" value="Chromosome"/>
</dbReference>
<evidence type="ECO:0000313" key="1">
    <source>
        <dbReference type="EMBL" id="WQD80274.1"/>
    </source>
</evidence>
<dbReference type="Pfam" id="PF19924">
    <property type="entry name" value="DUF6387"/>
    <property type="match status" value="1"/>
</dbReference>
<proteinExistence type="predicted"/>
<dbReference type="EMBL" id="CP139965">
    <property type="protein sequence ID" value="WQD80274.1"/>
    <property type="molecule type" value="Genomic_DNA"/>
</dbReference>